<reference evidence="2" key="1">
    <citation type="journal article" date="2019" name="bioRxiv">
        <title>The Genome of the Zebra Mussel, Dreissena polymorpha: A Resource for Invasive Species Research.</title>
        <authorList>
            <person name="McCartney M.A."/>
            <person name="Auch B."/>
            <person name="Kono T."/>
            <person name="Mallez S."/>
            <person name="Zhang Y."/>
            <person name="Obille A."/>
            <person name="Becker A."/>
            <person name="Abrahante J.E."/>
            <person name="Garbe J."/>
            <person name="Badalamenti J.P."/>
            <person name="Herman A."/>
            <person name="Mangelson H."/>
            <person name="Liachko I."/>
            <person name="Sullivan S."/>
            <person name="Sone E.D."/>
            <person name="Koren S."/>
            <person name="Silverstein K.A.T."/>
            <person name="Beckman K.B."/>
            <person name="Gohl D.M."/>
        </authorList>
    </citation>
    <scope>NUCLEOTIDE SEQUENCE</scope>
    <source>
        <strain evidence="2">Duluth1</strain>
        <tissue evidence="2">Whole animal</tissue>
    </source>
</reference>
<accession>A0A9D3Z1B9</accession>
<reference evidence="2" key="2">
    <citation type="submission" date="2020-11" db="EMBL/GenBank/DDBJ databases">
        <authorList>
            <person name="McCartney M.A."/>
            <person name="Auch B."/>
            <person name="Kono T."/>
            <person name="Mallez S."/>
            <person name="Becker A."/>
            <person name="Gohl D.M."/>
            <person name="Silverstein K.A.T."/>
            <person name="Koren S."/>
            <person name="Bechman K.B."/>
            <person name="Herman A."/>
            <person name="Abrahante J.E."/>
            <person name="Garbe J."/>
        </authorList>
    </citation>
    <scope>NUCLEOTIDE SEQUENCE</scope>
    <source>
        <strain evidence="2">Duluth1</strain>
        <tissue evidence="2">Whole animal</tissue>
    </source>
</reference>
<protein>
    <submittedName>
        <fullName evidence="2">Uncharacterized protein</fullName>
    </submittedName>
</protein>
<keyword evidence="1" id="KW-0472">Membrane</keyword>
<evidence type="ECO:0000313" key="2">
    <source>
        <dbReference type="EMBL" id="KAH3708805.1"/>
    </source>
</evidence>
<keyword evidence="3" id="KW-1185">Reference proteome</keyword>
<feature type="transmembrane region" description="Helical" evidence="1">
    <location>
        <begin position="35"/>
        <end position="56"/>
    </location>
</feature>
<dbReference type="AlphaFoldDB" id="A0A9D3Z1B9"/>
<comment type="caution">
    <text evidence="2">The sequence shown here is derived from an EMBL/GenBank/DDBJ whole genome shotgun (WGS) entry which is preliminary data.</text>
</comment>
<evidence type="ECO:0000256" key="1">
    <source>
        <dbReference type="SAM" id="Phobius"/>
    </source>
</evidence>
<sequence length="59" mass="6797">MAAARALDVGKPRELRMFREGKDFAISVMVKYSYYWTYLCLITLNIFVISFSALNVQGK</sequence>
<proteinExistence type="predicted"/>
<keyword evidence="1" id="KW-0812">Transmembrane</keyword>
<evidence type="ECO:0000313" key="3">
    <source>
        <dbReference type="Proteomes" id="UP000828390"/>
    </source>
</evidence>
<keyword evidence="1" id="KW-1133">Transmembrane helix</keyword>
<organism evidence="2 3">
    <name type="scientific">Dreissena polymorpha</name>
    <name type="common">Zebra mussel</name>
    <name type="synonym">Mytilus polymorpha</name>
    <dbReference type="NCBI Taxonomy" id="45954"/>
    <lineage>
        <taxon>Eukaryota</taxon>
        <taxon>Metazoa</taxon>
        <taxon>Spiralia</taxon>
        <taxon>Lophotrochozoa</taxon>
        <taxon>Mollusca</taxon>
        <taxon>Bivalvia</taxon>
        <taxon>Autobranchia</taxon>
        <taxon>Heteroconchia</taxon>
        <taxon>Euheterodonta</taxon>
        <taxon>Imparidentia</taxon>
        <taxon>Neoheterodontei</taxon>
        <taxon>Myida</taxon>
        <taxon>Dreissenoidea</taxon>
        <taxon>Dreissenidae</taxon>
        <taxon>Dreissena</taxon>
    </lineage>
</organism>
<name>A0A9D3Z1B9_DREPO</name>
<dbReference type="EMBL" id="JAIWYP010000014">
    <property type="protein sequence ID" value="KAH3708805.1"/>
    <property type="molecule type" value="Genomic_DNA"/>
</dbReference>
<gene>
    <name evidence="2" type="ORF">DPMN_068264</name>
</gene>
<dbReference type="Proteomes" id="UP000828390">
    <property type="component" value="Unassembled WGS sequence"/>
</dbReference>